<reference evidence="4" key="1">
    <citation type="submission" date="2021-01" db="EMBL/GenBank/DDBJ databases">
        <authorList>
            <person name="Corre E."/>
            <person name="Pelletier E."/>
            <person name="Niang G."/>
            <person name="Scheremetjew M."/>
            <person name="Finn R."/>
            <person name="Kale V."/>
            <person name="Holt S."/>
            <person name="Cochrane G."/>
            <person name="Meng A."/>
            <person name="Brown T."/>
            <person name="Cohen L."/>
        </authorList>
    </citation>
    <scope>NUCLEOTIDE SEQUENCE</scope>
    <source>
        <strain evidence="4">CCMP1243</strain>
    </source>
</reference>
<keyword evidence="1" id="KW-0677">Repeat</keyword>
<evidence type="ECO:0000256" key="2">
    <source>
        <dbReference type="SAM" id="MobiDB-lite"/>
    </source>
</evidence>
<dbReference type="Pfam" id="PF00805">
    <property type="entry name" value="Pentapeptide"/>
    <property type="match status" value="2"/>
</dbReference>
<evidence type="ECO:0000256" key="1">
    <source>
        <dbReference type="ARBA" id="ARBA00022737"/>
    </source>
</evidence>
<dbReference type="EMBL" id="HBHJ01012000">
    <property type="protein sequence ID" value="CAD9680239.1"/>
    <property type="molecule type" value="Transcribed_RNA"/>
</dbReference>
<dbReference type="InterPro" id="IPR001646">
    <property type="entry name" value="5peptide_repeat"/>
</dbReference>
<proteinExistence type="predicted"/>
<dbReference type="PANTHER" id="PTHR47485:SF1">
    <property type="entry name" value="THYLAKOID LUMENAL 17.4 KDA PROTEIN, CHLOROPLASTIC"/>
    <property type="match status" value="1"/>
</dbReference>
<accession>A0A7S2WDI2</accession>
<sequence>MRCQGALVLAGLALAPFTATAVLSPRRPAHAGGLSRVARAPSGSGISMQTEQWRAGVTRFTSAALAVAVGMGGLALGGAEVAMAAGNEATSATGITYKLPPVDSAKKDRCMFTTSAIGQANAARDSLLDLRFCDMNGKSAEGFDLSGLIASEAQFENVNFKDAQLSKSFLRDSSFVGADFTNGIVDRSDFQGSNLQGAIFENTVLTSTSFQGADLTNTDFSESYLGDFDLRKLCKNPTLKGENPKTGNPTRTSAGCL</sequence>
<feature type="region of interest" description="Disordered" evidence="2">
    <location>
        <begin position="238"/>
        <end position="257"/>
    </location>
</feature>
<gene>
    <name evidence="4" type="ORF">RMAR1173_LOCUS7837</name>
</gene>
<keyword evidence="3" id="KW-0732">Signal</keyword>
<feature type="compositionally biased region" description="Polar residues" evidence="2">
    <location>
        <begin position="245"/>
        <end position="257"/>
    </location>
</feature>
<dbReference type="AlphaFoldDB" id="A0A7S2WDI2"/>
<evidence type="ECO:0000256" key="3">
    <source>
        <dbReference type="SAM" id="SignalP"/>
    </source>
</evidence>
<feature type="chain" id="PRO_5031287163" evidence="3">
    <location>
        <begin position="22"/>
        <end position="257"/>
    </location>
</feature>
<name>A0A7S2WDI2_9STRA</name>
<dbReference type="PANTHER" id="PTHR47485">
    <property type="entry name" value="THYLAKOID LUMENAL 17.4 KDA PROTEIN, CHLOROPLASTIC"/>
    <property type="match status" value="1"/>
</dbReference>
<feature type="signal peptide" evidence="3">
    <location>
        <begin position="1"/>
        <end position="21"/>
    </location>
</feature>
<dbReference type="Gene3D" id="2.160.20.80">
    <property type="entry name" value="E3 ubiquitin-protein ligase SopA"/>
    <property type="match status" value="1"/>
</dbReference>
<protein>
    <submittedName>
        <fullName evidence="4">Uncharacterized protein</fullName>
    </submittedName>
</protein>
<evidence type="ECO:0000313" key="4">
    <source>
        <dbReference type="EMBL" id="CAD9680239.1"/>
    </source>
</evidence>
<dbReference type="SUPFAM" id="SSF141571">
    <property type="entry name" value="Pentapeptide repeat-like"/>
    <property type="match status" value="1"/>
</dbReference>
<organism evidence="4">
    <name type="scientific">Rhizochromulina marina</name>
    <dbReference type="NCBI Taxonomy" id="1034831"/>
    <lineage>
        <taxon>Eukaryota</taxon>
        <taxon>Sar</taxon>
        <taxon>Stramenopiles</taxon>
        <taxon>Ochrophyta</taxon>
        <taxon>Dictyochophyceae</taxon>
        <taxon>Rhizochromulinales</taxon>
        <taxon>Rhizochromulina</taxon>
    </lineage>
</organism>